<organism evidence="3 4">
    <name type="scientific">Eleusine coracana subsp. coracana</name>
    <dbReference type="NCBI Taxonomy" id="191504"/>
    <lineage>
        <taxon>Eukaryota</taxon>
        <taxon>Viridiplantae</taxon>
        <taxon>Streptophyta</taxon>
        <taxon>Embryophyta</taxon>
        <taxon>Tracheophyta</taxon>
        <taxon>Spermatophyta</taxon>
        <taxon>Magnoliopsida</taxon>
        <taxon>Liliopsida</taxon>
        <taxon>Poales</taxon>
        <taxon>Poaceae</taxon>
        <taxon>PACMAD clade</taxon>
        <taxon>Chloridoideae</taxon>
        <taxon>Cynodonteae</taxon>
        <taxon>Eleusininae</taxon>
        <taxon>Eleusine</taxon>
    </lineage>
</organism>
<protein>
    <recommendedName>
        <fullName evidence="2">Serpin domain-containing protein</fullName>
    </recommendedName>
</protein>
<dbReference type="InterPro" id="IPR036186">
    <property type="entry name" value="Serpin_sf"/>
</dbReference>
<dbReference type="SUPFAM" id="SSF56574">
    <property type="entry name" value="Serpins"/>
    <property type="match status" value="1"/>
</dbReference>
<evidence type="ECO:0000259" key="2">
    <source>
        <dbReference type="Pfam" id="PF00079"/>
    </source>
</evidence>
<dbReference type="InterPro" id="IPR023795">
    <property type="entry name" value="Serpin_CS"/>
</dbReference>
<accession>A0AAV5FPK8</accession>
<dbReference type="PROSITE" id="PS00284">
    <property type="entry name" value="SERPIN"/>
    <property type="match status" value="1"/>
</dbReference>
<reference evidence="3" key="1">
    <citation type="journal article" date="2018" name="DNA Res.">
        <title>Multiple hybrid de novo genome assembly of finger millet, an orphan allotetraploid crop.</title>
        <authorList>
            <person name="Hatakeyama M."/>
            <person name="Aluri S."/>
            <person name="Balachadran M.T."/>
            <person name="Sivarajan S.R."/>
            <person name="Patrignani A."/>
            <person name="Gruter S."/>
            <person name="Poveda L."/>
            <person name="Shimizu-Inatsugi R."/>
            <person name="Baeten J."/>
            <person name="Francoijs K.J."/>
            <person name="Nataraja K.N."/>
            <person name="Reddy Y.A.N."/>
            <person name="Phadnis S."/>
            <person name="Ravikumar R.L."/>
            <person name="Schlapbach R."/>
            <person name="Sreeman S.M."/>
            <person name="Shimizu K.K."/>
        </authorList>
    </citation>
    <scope>NUCLEOTIDE SEQUENCE</scope>
</reference>
<dbReference type="Gene3D" id="2.30.39.10">
    <property type="entry name" value="Alpha-1-antitrypsin, domain 1"/>
    <property type="match status" value="1"/>
</dbReference>
<dbReference type="Gene3D" id="3.30.497.10">
    <property type="entry name" value="Antithrombin, subunit I, domain 2"/>
    <property type="match status" value="1"/>
</dbReference>
<feature type="domain" description="Serpin" evidence="2">
    <location>
        <begin position="2"/>
        <end position="215"/>
    </location>
</feature>
<name>A0AAV5FPK8_ELECO</name>
<dbReference type="Pfam" id="PF00079">
    <property type="entry name" value="Serpin"/>
    <property type="match status" value="1"/>
</dbReference>
<reference evidence="3" key="2">
    <citation type="submission" date="2021-12" db="EMBL/GenBank/DDBJ databases">
        <title>Resequencing data analysis of finger millet.</title>
        <authorList>
            <person name="Hatakeyama M."/>
            <person name="Aluri S."/>
            <person name="Balachadran M.T."/>
            <person name="Sivarajan S.R."/>
            <person name="Poveda L."/>
            <person name="Shimizu-Inatsugi R."/>
            <person name="Schlapbach R."/>
            <person name="Sreeman S.M."/>
            <person name="Shimizu K.K."/>
        </authorList>
    </citation>
    <scope>NUCLEOTIDE SEQUENCE</scope>
</reference>
<dbReference type="Proteomes" id="UP001054889">
    <property type="component" value="Unassembled WGS sequence"/>
</dbReference>
<dbReference type="EMBL" id="BQKI01000090">
    <property type="protein sequence ID" value="GJN36712.1"/>
    <property type="molecule type" value="Genomic_DNA"/>
</dbReference>
<keyword evidence="4" id="KW-1185">Reference proteome</keyword>
<dbReference type="AlphaFoldDB" id="A0AAV5FPK8"/>
<evidence type="ECO:0000313" key="4">
    <source>
        <dbReference type="Proteomes" id="UP001054889"/>
    </source>
</evidence>
<evidence type="ECO:0000313" key="3">
    <source>
        <dbReference type="EMBL" id="GJN36712.1"/>
    </source>
</evidence>
<dbReference type="PANTHER" id="PTHR11461:SF329">
    <property type="entry name" value="SERPIN DOMAIN-CONTAINING PROTEIN"/>
    <property type="match status" value="1"/>
</dbReference>
<sequence length="218" mass="24407">MTQDRTFYVSPGREVTVPFMEKNDFHDMMHIGCHPGFKVLRMKYAGMCHQMFSMYIYLPDDRDDGLRGLVDRLSSDPAAFLHGKAVEPQQRVRVIEFRLPRFQTSLKVEASRLLRGLGLDLTTATLDGLVQMLDLDHEDMPPPMSVPSIIHQCHVHVNEEGTVAAAGTGLEILGFGMGDPEPVLVVDFVADHPFLFFIKEEHSGVVVFAGQVIDPSQE</sequence>
<dbReference type="InterPro" id="IPR023796">
    <property type="entry name" value="Serpin_dom"/>
</dbReference>
<comment type="similarity">
    <text evidence="1">Belongs to the serpin family.</text>
</comment>
<dbReference type="InterPro" id="IPR042178">
    <property type="entry name" value="Serpin_sf_1"/>
</dbReference>
<dbReference type="InterPro" id="IPR042185">
    <property type="entry name" value="Serpin_sf_2"/>
</dbReference>
<dbReference type="GO" id="GO:0005615">
    <property type="term" value="C:extracellular space"/>
    <property type="evidence" value="ECO:0007669"/>
    <property type="project" value="InterPro"/>
</dbReference>
<dbReference type="PANTHER" id="PTHR11461">
    <property type="entry name" value="SERINE PROTEASE INHIBITOR, SERPIN"/>
    <property type="match status" value="1"/>
</dbReference>
<gene>
    <name evidence="3" type="primary">gb25601</name>
    <name evidence="3" type="ORF">PR202_gb25601</name>
</gene>
<comment type="caution">
    <text evidence="3">The sequence shown here is derived from an EMBL/GenBank/DDBJ whole genome shotgun (WGS) entry which is preliminary data.</text>
</comment>
<evidence type="ECO:0000256" key="1">
    <source>
        <dbReference type="ARBA" id="ARBA00009500"/>
    </source>
</evidence>
<proteinExistence type="inferred from homology"/>
<dbReference type="InterPro" id="IPR000215">
    <property type="entry name" value="Serpin_fam"/>
</dbReference>
<dbReference type="GO" id="GO:0004867">
    <property type="term" value="F:serine-type endopeptidase inhibitor activity"/>
    <property type="evidence" value="ECO:0007669"/>
    <property type="project" value="InterPro"/>
</dbReference>